<evidence type="ECO:0000313" key="1">
    <source>
        <dbReference type="EMBL" id="CAG9167684.1"/>
    </source>
</evidence>
<gene>
    <name evidence="1" type="ORF">LMG21510_00820</name>
</gene>
<dbReference type="Pfam" id="PF10604">
    <property type="entry name" value="Polyketide_cyc2"/>
    <property type="match status" value="1"/>
</dbReference>
<sequence length="175" mass="19175">MLKVVSLVVAVLVAAVLILAATRPDSFRVERAITIDAPPDRVYALLADFREWSAWSPYEKRDPAMRRNFEGPASGPGAVYAWAGNKEVGEGRMEIVNSAPPTELTIQLNFIEPFTAHNTAQFTLAPAQGGTRVTWAMWGPSPFVSRLIGLFIDMDTMIGRDFEAGLANLKALAQR</sequence>
<dbReference type="CDD" id="cd07818">
    <property type="entry name" value="SRPBCC_1"/>
    <property type="match status" value="1"/>
</dbReference>
<evidence type="ECO:0008006" key="3">
    <source>
        <dbReference type="Google" id="ProtNLM"/>
    </source>
</evidence>
<keyword evidence="2" id="KW-1185">Reference proteome</keyword>
<dbReference type="InterPro" id="IPR019587">
    <property type="entry name" value="Polyketide_cyclase/dehydratase"/>
</dbReference>
<comment type="caution">
    <text evidence="1">The sequence shown here is derived from an EMBL/GenBank/DDBJ whole genome shotgun (WGS) entry which is preliminary data.</text>
</comment>
<proteinExistence type="predicted"/>
<name>A0ABM8WJZ4_9BURK</name>
<dbReference type="Gene3D" id="3.30.530.20">
    <property type="match status" value="1"/>
</dbReference>
<organism evidence="1 2">
    <name type="scientific">Cupriavidus respiraculi</name>
    <dbReference type="NCBI Taxonomy" id="195930"/>
    <lineage>
        <taxon>Bacteria</taxon>
        <taxon>Pseudomonadati</taxon>
        <taxon>Pseudomonadota</taxon>
        <taxon>Betaproteobacteria</taxon>
        <taxon>Burkholderiales</taxon>
        <taxon>Burkholderiaceae</taxon>
        <taxon>Cupriavidus</taxon>
    </lineage>
</organism>
<dbReference type="SUPFAM" id="SSF55961">
    <property type="entry name" value="Bet v1-like"/>
    <property type="match status" value="1"/>
</dbReference>
<accession>A0ABM8WJZ4</accession>
<dbReference type="Proteomes" id="UP000721236">
    <property type="component" value="Unassembled WGS sequence"/>
</dbReference>
<reference evidence="1 2" key="1">
    <citation type="submission" date="2021-08" db="EMBL/GenBank/DDBJ databases">
        <authorList>
            <person name="Peeters C."/>
        </authorList>
    </citation>
    <scope>NUCLEOTIDE SEQUENCE [LARGE SCALE GENOMIC DNA]</scope>
    <source>
        <strain evidence="1 2">LMG 21510</strain>
    </source>
</reference>
<protein>
    <recommendedName>
        <fullName evidence="3">Polyketide cyclase</fullName>
    </recommendedName>
</protein>
<dbReference type="RefSeq" id="WP_224039826.1">
    <property type="nucleotide sequence ID" value="NZ_CAJZAH010000001.1"/>
</dbReference>
<dbReference type="InterPro" id="IPR023393">
    <property type="entry name" value="START-like_dom_sf"/>
</dbReference>
<dbReference type="EMBL" id="CAJZAH010000001">
    <property type="protein sequence ID" value="CAG9167684.1"/>
    <property type="molecule type" value="Genomic_DNA"/>
</dbReference>
<evidence type="ECO:0000313" key="2">
    <source>
        <dbReference type="Proteomes" id="UP000721236"/>
    </source>
</evidence>